<keyword evidence="3" id="KW-1185">Reference proteome</keyword>
<organism evidence="2 3">
    <name type="scientific">Aspergillus welwitschiae</name>
    <dbReference type="NCBI Taxonomy" id="1341132"/>
    <lineage>
        <taxon>Eukaryota</taxon>
        <taxon>Fungi</taxon>
        <taxon>Dikarya</taxon>
        <taxon>Ascomycota</taxon>
        <taxon>Pezizomycotina</taxon>
        <taxon>Eurotiomycetes</taxon>
        <taxon>Eurotiomycetidae</taxon>
        <taxon>Eurotiales</taxon>
        <taxon>Aspergillaceae</taxon>
        <taxon>Aspergillus</taxon>
        <taxon>Aspergillus subgen. Circumdati</taxon>
    </lineage>
</organism>
<evidence type="ECO:0000313" key="2">
    <source>
        <dbReference type="EMBL" id="RDH35286.1"/>
    </source>
</evidence>
<gene>
    <name evidence="2" type="ORF">BDQ94DRAFT_140570</name>
</gene>
<keyword evidence="1" id="KW-0472">Membrane</keyword>
<dbReference type="EMBL" id="KZ852041">
    <property type="protein sequence ID" value="RDH35286.1"/>
    <property type="molecule type" value="Genomic_DNA"/>
</dbReference>
<evidence type="ECO:0000313" key="3">
    <source>
        <dbReference type="Proteomes" id="UP000253729"/>
    </source>
</evidence>
<keyword evidence="1" id="KW-1133">Transmembrane helix</keyword>
<dbReference type="GeneID" id="38134004"/>
<reference evidence="2 3" key="1">
    <citation type="submission" date="2018-07" db="EMBL/GenBank/DDBJ databases">
        <title>The genomes of Aspergillus section Nigri reveals drivers in fungal speciation.</title>
        <authorList>
            <consortium name="DOE Joint Genome Institute"/>
            <person name="Vesth T.C."/>
            <person name="Nybo J."/>
            <person name="Theobald S."/>
            <person name="Brandl J."/>
            <person name="Frisvad J.C."/>
            <person name="Nielsen K.F."/>
            <person name="Lyhne E.K."/>
            <person name="Kogle M.E."/>
            <person name="Kuo A."/>
            <person name="Riley R."/>
            <person name="Clum A."/>
            <person name="Nolan M."/>
            <person name="Lipzen A."/>
            <person name="Salamov A."/>
            <person name="Henrissat B."/>
            <person name="Wiebenga A."/>
            <person name="De vries R.P."/>
            <person name="Grigoriev I.V."/>
            <person name="Mortensen U.H."/>
            <person name="Andersen M.R."/>
            <person name="Baker S.E."/>
        </authorList>
    </citation>
    <scope>NUCLEOTIDE SEQUENCE [LARGE SCALE GENOMIC DNA]</scope>
    <source>
        <strain evidence="2 3">CBS 139.54b</strain>
    </source>
</reference>
<dbReference type="AlphaFoldDB" id="A0A3F3Q969"/>
<name>A0A3F3Q969_9EURO</name>
<evidence type="ECO:0000256" key="1">
    <source>
        <dbReference type="SAM" id="Phobius"/>
    </source>
</evidence>
<keyword evidence="1" id="KW-0812">Transmembrane</keyword>
<feature type="transmembrane region" description="Helical" evidence="1">
    <location>
        <begin position="24"/>
        <end position="43"/>
    </location>
</feature>
<accession>A0A3F3Q969</accession>
<proteinExistence type="predicted"/>
<protein>
    <submittedName>
        <fullName evidence="2">Uncharacterized protein</fullName>
    </submittedName>
</protein>
<sequence>MRLVHVPASLVQPVTFPNPPHVSFLFYLLFFLFFFFLTWTGGLDVHPARGRIFPASMETCPIWSKSLH</sequence>
<dbReference type="Proteomes" id="UP000253729">
    <property type="component" value="Unassembled WGS sequence"/>
</dbReference>
<dbReference type="RefSeq" id="XP_026628308.1">
    <property type="nucleotide sequence ID" value="XM_026765648.1"/>
</dbReference>